<protein>
    <submittedName>
        <fullName evidence="7">CSON013352 protein</fullName>
    </submittedName>
</protein>
<evidence type="ECO:0000256" key="2">
    <source>
        <dbReference type="ARBA" id="ARBA00008098"/>
    </source>
</evidence>
<dbReference type="PANTHER" id="PTHR11857:SF46">
    <property type="entry name" value="GENERAL ODORANT-BINDING PROTEIN 99A-RELATED"/>
    <property type="match status" value="1"/>
</dbReference>
<evidence type="ECO:0000256" key="5">
    <source>
        <dbReference type="ARBA" id="ARBA00023157"/>
    </source>
</evidence>
<dbReference type="GO" id="GO:0007608">
    <property type="term" value="P:sensory perception of smell"/>
    <property type="evidence" value="ECO:0007669"/>
    <property type="project" value="TreeGrafter"/>
</dbReference>
<organism evidence="7">
    <name type="scientific">Culicoides sonorensis</name>
    <name type="common">Biting midge</name>
    <dbReference type="NCBI Taxonomy" id="179676"/>
    <lineage>
        <taxon>Eukaryota</taxon>
        <taxon>Metazoa</taxon>
        <taxon>Ecdysozoa</taxon>
        <taxon>Arthropoda</taxon>
        <taxon>Hexapoda</taxon>
        <taxon>Insecta</taxon>
        <taxon>Pterygota</taxon>
        <taxon>Neoptera</taxon>
        <taxon>Endopterygota</taxon>
        <taxon>Diptera</taxon>
        <taxon>Nematocera</taxon>
        <taxon>Chironomoidea</taxon>
        <taxon>Ceratopogonidae</taxon>
        <taxon>Ceratopogoninae</taxon>
        <taxon>Culicoides</taxon>
        <taxon>Monoculicoides</taxon>
    </lineage>
</organism>
<dbReference type="EMBL" id="UFQS01006714">
    <property type="protein sequence ID" value="SSX16974.1"/>
    <property type="molecule type" value="Genomic_DNA"/>
</dbReference>
<dbReference type="Gene3D" id="1.10.238.20">
    <property type="entry name" value="Pheromone/general odorant binding protein domain"/>
    <property type="match status" value="1"/>
</dbReference>
<evidence type="ECO:0000256" key="6">
    <source>
        <dbReference type="SAM" id="SignalP"/>
    </source>
</evidence>
<dbReference type="SMART" id="SM00708">
    <property type="entry name" value="PhBP"/>
    <property type="match status" value="1"/>
</dbReference>
<keyword evidence="4 6" id="KW-0732">Signal</keyword>
<feature type="signal peptide" evidence="6">
    <location>
        <begin position="1"/>
        <end position="24"/>
    </location>
</feature>
<dbReference type="SUPFAM" id="SSF47565">
    <property type="entry name" value="Insect pheromone/odorant-binding proteins"/>
    <property type="match status" value="1"/>
</dbReference>
<proteinExistence type="inferred from homology"/>
<evidence type="ECO:0000313" key="7">
    <source>
        <dbReference type="EMBL" id="SSX16974.1"/>
    </source>
</evidence>
<evidence type="ECO:0000256" key="3">
    <source>
        <dbReference type="ARBA" id="ARBA00022525"/>
    </source>
</evidence>
<dbReference type="InterPro" id="IPR006170">
    <property type="entry name" value="PBP/GOBP"/>
</dbReference>
<sequence length="140" mass="16422">MKYYWMILLFHVLLVATEFTPRTAQNMLKYDDECGAEYKIPPERIEELKANLFKEDRESYCHINCVAKKMEIFDDENGILVENLIKQLLTNNEKSETDMRQIIENCIKLAEGKKEDLCLWAFRGLFCLGEHGLKVSPARK</sequence>
<accession>A0A336LGA8</accession>
<dbReference type="GO" id="GO:0005615">
    <property type="term" value="C:extracellular space"/>
    <property type="evidence" value="ECO:0007669"/>
    <property type="project" value="TreeGrafter"/>
</dbReference>
<dbReference type="AlphaFoldDB" id="A0A336LGA8"/>
<gene>
    <name evidence="7" type="primary">CSON013352</name>
</gene>
<dbReference type="GO" id="GO:0005549">
    <property type="term" value="F:odorant binding"/>
    <property type="evidence" value="ECO:0007669"/>
    <property type="project" value="InterPro"/>
</dbReference>
<dbReference type="VEuPathDB" id="VectorBase:CSON013352"/>
<comment type="similarity">
    <text evidence="2">Belongs to the PBP/GOBP family.</text>
</comment>
<keyword evidence="5" id="KW-1015">Disulfide bond</keyword>
<reference evidence="7" key="1">
    <citation type="submission" date="2018-04" db="EMBL/GenBank/DDBJ databases">
        <authorList>
            <person name="Go L.Y."/>
            <person name="Mitchell J.A."/>
        </authorList>
    </citation>
    <scope>NUCLEOTIDE SEQUENCE</scope>
    <source>
        <tissue evidence="7">Whole organism</tissue>
    </source>
</reference>
<comment type="subcellular location">
    <subcellularLocation>
        <location evidence="1">Secreted</location>
    </subcellularLocation>
</comment>
<dbReference type="Pfam" id="PF01395">
    <property type="entry name" value="PBP_GOBP"/>
    <property type="match status" value="1"/>
</dbReference>
<reference evidence="8" key="2">
    <citation type="submission" date="2018-07" db="EMBL/GenBank/DDBJ databases">
        <authorList>
            <person name="Quirk P.G."/>
            <person name="Krulwich T.A."/>
        </authorList>
    </citation>
    <scope>NUCLEOTIDE SEQUENCE</scope>
</reference>
<dbReference type="PANTHER" id="PTHR11857">
    <property type="entry name" value="ODORANT BINDING PROTEIN-RELATED"/>
    <property type="match status" value="1"/>
</dbReference>
<feature type="chain" id="PRO_5036062202" evidence="6">
    <location>
        <begin position="25"/>
        <end position="140"/>
    </location>
</feature>
<name>A0A336LGA8_CULSO</name>
<evidence type="ECO:0000256" key="4">
    <source>
        <dbReference type="ARBA" id="ARBA00022729"/>
    </source>
</evidence>
<dbReference type="CDD" id="cd23992">
    <property type="entry name" value="PBP_GOBP"/>
    <property type="match status" value="1"/>
</dbReference>
<keyword evidence="3" id="KW-0964">Secreted</keyword>
<dbReference type="InterPro" id="IPR036728">
    <property type="entry name" value="PBP_GOBP_sf"/>
</dbReference>
<dbReference type="EMBL" id="UFQT01006714">
    <property type="protein sequence ID" value="SSX36129.1"/>
    <property type="molecule type" value="Genomic_DNA"/>
</dbReference>
<evidence type="ECO:0000256" key="1">
    <source>
        <dbReference type="ARBA" id="ARBA00004613"/>
    </source>
</evidence>
<evidence type="ECO:0000313" key="8">
    <source>
        <dbReference type="EMBL" id="SSX36129.1"/>
    </source>
</evidence>